<dbReference type="GO" id="GO:0000716">
    <property type="term" value="P:transcription-coupled nucleotide-excision repair, DNA damage recognition"/>
    <property type="evidence" value="ECO:0007669"/>
    <property type="project" value="UniProtKB-UniRule"/>
</dbReference>
<dbReference type="SMART" id="SM00982">
    <property type="entry name" value="TRCF"/>
    <property type="match status" value="1"/>
</dbReference>
<comment type="similarity">
    <text evidence="11 13">In the C-terminal section; belongs to the helicase family. RecG subfamily.</text>
</comment>
<comment type="function">
    <text evidence="13">Couples transcription and DNA repair by recognizing RNA polymerase (RNAP) stalled at DNA lesions. Mediates ATP-dependent release of RNAP and its truncated transcript from the DNA, and recruitment of nucleotide excision repair machinery to the damaged site.</text>
</comment>
<dbReference type="PROSITE" id="PS51192">
    <property type="entry name" value="HELICASE_ATP_BIND_1"/>
    <property type="match status" value="1"/>
</dbReference>
<dbReference type="GO" id="GO:0005737">
    <property type="term" value="C:cytoplasm"/>
    <property type="evidence" value="ECO:0007669"/>
    <property type="project" value="UniProtKB-SubCell"/>
</dbReference>
<dbReference type="PANTHER" id="PTHR47964:SF1">
    <property type="entry name" value="ATP-DEPENDENT DNA HELICASE HOMOLOG RECG, CHLOROPLASTIC"/>
    <property type="match status" value="1"/>
</dbReference>
<sequence length="1139" mass="130475">MIQQIIRTSAWKEFINQIDLKASLSLGLIRSARYPVVSALLQDCRRPVLLITDKTIHGLLTNDELGYWNPDCSRLFFPASDPLFYEQASWSSAVRRERIQVLTQLVRYSLPTSDQSDYYPVMITPIRALMTKTLEKRVFIKASRTLRCGQEITPEVLVRSWVETGYESVEIVLDTGQFSKRGGLLDIWPPSEQYPIRIDFFGDEIETIQCFDPSTQRNIQKISKVLITPAREILVDPSSEQIPTFTSYPEFFIPKVYKHPACLMDFLPENTLIIMDDWDMIRMNAEEIEEQAENLRKQSIREGTLQEDFPIPYISISEISDYLESFQRINLGRPETGNMLEIPKLASRFEPVDRFGGEIQTFIDTLFQKFSNHEMVTVASRQAQRLQELWKKIETDSSDPFTPRIESASISEGFKFLGDDKKYSYFFTDSEIFGWERPLPRKSQKQVVETPEKYFSDFVPGEFVVHVDYGIGQYTGLVSRTIDGVVKEFLCIQYDRGDQLFVPVHQADRLTNYIGPDSRKPDLTRLGTQDWLTVKQHVQENVLKVAEELLDLYTKRQIAQGFAFSPDSAWQQDMEGSFPYVETEDQKLAIRQVKEDMEKPRPMDRLICGDVGYGKTEVALRAAFKAGCDSKQVAVLVPTTVLAQQHYETFKKRFAAYPINVEMLSRFRTSKEQDQILKRLSDGEIDVIIGTHRLVSADVKFKDLGLVIIDEEQRFGVAQKEYLKKLRTEVDVLTMTATPIPRTLYMALTGVRDISNINTPPDERIPIITYVGSYSDQLVRQAVLRELERDGQIFFVHNRVQTIYAIENHLKKLLPEVRIGVCHGQLPEKQLSAVMDQFLEHKIDLLLCTSIIESGLDIPNANTLIIDRADTLGLSQLYQIRGRVGRSSQRAYAYFFRQRNHQPTDEGLERLEVIAENTQLGAGYSIAMRDLEMRGAGEILGNRQHGSIASVGFHLYTRLLAQAVRKSRSARGMNITDEEIGITKEMAYIFNPITVELPLNIGIPEDFISEQKSRIKLYRRMASIHDESGLDALRDEFIDRFGSLPETVENLFFQIFLKIKAEKIGLTGIIKEGDNIVLKFPPLPEGFESRNLPSIGGNVRIGKNAYWLTGLDFDSDSWKTSLIEKIGWIEDRTDHTLIV</sequence>
<comment type="similarity">
    <text evidence="10 13">In the N-terminal section; belongs to the UvrB family.</text>
</comment>
<dbReference type="SMART" id="SM01058">
    <property type="entry name" value="CarD_TRCF"/>
    <property type="match status" value="1"/>
</dbReference>
<dbReference type="InterPro" id="IPR003711">
    <property type="entry name" value="CarD-like/TRCF_RID"/>
</dbReference>
<organism evidence="16">
    <name type="scientific">Flexilinea flocculi</name>
    <dbReference type="NCBI Taxonomy" id="1678840"/>
    <lineage>
        <taxon>Bacteria</taxon>
        <taxon>Bacillati</taxon>
        <taxon>Chloroflexota</taxon>
        <taxon>Anaerolineae</taxon>
        <taxon>Anaerolineales</taxon>
        <taxon>Anaerolineaceae</taxon>
        <taxon>Flexilinea</taxon>
    </lineage>
</organism>
<keyword evidence="9 13" id="KW-0234">DNA repair</keyword>
<dbReference type="InterPro" id="IPR004576">
    <property type="entry name" value="Mfd"/>
</dbReference>
<feature type="domain" description="Helicase ATP-binding" evidence="14">
    <location>
        <begin position="596"/>
        <end position="757"/>
    </location>
</feature>
<keyword evidence="5 13" id="KW-0378">Hydrolase</keyword>
<keyword evidence="6" id="KW-0347">Helicase</keyword>
<dbReference type="SUPFAM" id="SSF141259">
    <property type="entry name" value="CarD-like"/>
    <property type="match status" value="1"/>
</dbReference>
<dbReference type="InterPro" id="IPR005118">
    <property type="entry name" value="TRCF_C"/>
</dbReference>
<keyword evidence="4 13" id="KW-0227">DNA damage</keyword>
<dbReference type="Pfam" id="PF17757">
    <property type="entry name" value="UvrB_inter"/>
    <property type="match status" value="1"/>
</dbReference>
<dbReference type="FunFam" id="3.40.50.300:FF:000546">
    <property type="entry name" value="Transcription-repair-coupling factor"/>
    <property type="match status" value="1"/>
</dbReference>
<dbReference type="SMART" id="SM00490">
    <property type="entry name" value="HELICc"/>
    <property type="match status" value="1"/>
</dbReference>
<evidence type="ECO:0000256" key="5">
    <source>
        <dbReference type="ARBA" id="ARBA00022801"/>
    </source>
</evidence>
<evidence type="ECO:0000256" key="1">
    <source>
        <dbReference type="ARBA" id="ARBA00004496"/>
    </source>
</evidence>
<evidence type="ECO:0000256" key="8">
    <source>
        <dbReference type="ARBA" id="ARBA00023125"/>
    </source>
</evidence>
<dbReference type="PATRIC" id="fig|1678840.3.peg.496"/>
<dbReference type="Gene3D" id="3.30.2060.10">
    <property type="entry name" value="Penicillin-binding protein 1b domain"/>
    <property type="match status" value="1"/>
</dbReference>
<dbReference type="InterPro" id="IPR027417">
    <property type="entry name" value="P-loop_NTPase"/>
</dbReference>
<evidence type="ECO:0000256" key="2">
    <source>
        <dbReference type="ARBA" id="ARBA00022490"/>
    </source>
</evidence>
<keyword evidence="8 13" id="KW-0238">DNA-binding</keyword>
<dbReference type="AlphaFoldDB" id="A0A0K8PBE6"/>
<dbReference type="GO" id="GO:0006355">
    <property type="term" value="P:regulation of DNA-templated transcription"/>
    <property type="evidence" value="ECO:0007669"/>
    <property type="project" value="UniProtKB-UniRule"/>
</dbReference>
<evidence type="ECO:0000313" key="16">
    <source>
        <dbReference type="EMBL" id="GAP39470.1"/>
    </source>
</evidence>
<accession>A0A0K8PBE6</accession>
<dbReference type="PANTHER" id="PTHR47964">
    <property type="entry name" value="ATP-DEPENDENT DNA HELICASE HOMOLOG RECG, CHLOROPLASTIC"/>
    <property type="match status" value="1"/>
</dbReference>
<dbReference type="Pfam" id="PF00270">
    <property type="entry name" value="DEAD"/>
    <property type="match status" value="1"/>
</dbReference>
<dbReference type="EC" id="3.6.4.-" evidence="13"/>
<dbReference type="Gene3D" id="3.90.1150.50">
    <property type="entry name" value="Transcription-repair-coupling factor, D7 domain"/>
    <property type="match status" value="1"/>
</dbReference>
<dbReference type="Gene3D" id="2.40.10.170">
    <property type="match status" value="1"/>
</dbReference>
<keyword evidence="2 13" id="KW-0963">Cytoplasm</keyword>
<dbReference type="EMBL" id="DF968179">
    <property type="protein sequence ID" value="GAP39470.1"/>
    <property type="molecule type" value="Genomic_DNA"/>
</dbReference>
<evidence type="ECO:0000313" key="17">
    <source>
        <dbReference type="Proteomes" id="UP000053370"/>
    </source>
</evidence>
<dbReference type="GO" id="GO:0003684">
    <property type="term" value="F:damaged DNA binding"/>
    <property type="evidence" value="ECO:0007669"/>
    <property type="project" value="InterPro"/>
</dbReference>
<dbReference type="SUPFAM" id="SSF143517">
    <property type="entry name" value="TRCF domain-like"/>
    <property type="match status" value="1"/>
</dbReference>
<dbReference type="PROSITE" id="PS51194">
    <property type="entry name" value="HELICASE_CTER"/>
    <property type="match status" value="1"/>
</dbReference>
<keyword evidence="17" id="KW-1185">Reference proteome</keyword>
<dbReference type="InterPro" id="IPR036101">
    <property type="entry name" value="CarD-like/TRCF_RID_sf"/>
</dbReference>
<keyword evidence="7 13" id="KW-0067">ATP-binding</keyword>
<evidence type="ECO:0000256" key="4">
    <source>
        <dbReference type="ARBA" id="ARBA00022763"/>
    </source>
</evidence>
<dbReference type="InterPro" id="IPR011545">
    <property type="entry name" value="DEAD/DEAH_box_helicase_dom"/>
</dbReference>
<dbReference type="SUPFAM" id="SSF52540">
    <property type="entry name" value="P-loop containing nucleoside triphosphate hydrolases"/>
    <property type="match status" value="3"/>
</dbReference>
<proteinExistence type="inferred from homology"/>
<dbReference type="InterPro" id="IPR047112">
    <property type="entry name" value="RecG/Mfd"/>
</dbReference>
<evidence type="ECO:0000259" key="15">
    <source>
        <dbReference type="PROSITE" id="PS51194"/>
    </source>
</evidence>
<dbReference type="InterPro" id="IPR014001">
    <property type="entry name" value="Helicase_ATP-bd"/>
</dbReference>
<dbReference type="CDD" id="cd17991">
    <property type="entry name" value="DEXHc_TRCF"/>
    <property type="match status" value="1"/>
</dbReference>
<dbReference type="Gene3D" id="3.40.50.300">
    <property type="entry name" value="P-loop containing nucleotide triphosphate hydrolases"/>
    <property type="match status" value="2"/>
</dbReference>
<dbReference type="GO" id="GO:0016787">
    <property type="term" value="F:hydrolase activity"/>
    <property type="evidence" value="ECO:0007669"/>
    <property type="project" value="UniProtKB-KW"/>
</dbReference>
<dbReference type="GO" id="GO:0005524">
    <property type="term" value="F:ATP binding"/>
    <property type="evidence" value="ECO:0007669"/>
    <property type="project" value="UniProtKB-UniRule"/>
</dbReference>
<dbReference type="Pfam" id="PF02559">
    <property type="entry name" value="CarD_TRCF_RID"/>
    <property type="match status" value="1"/>
</dbReference>
<name>A0A0K8PBE6_9CHLR</name>
<dbReference type="NCBIfam" id="TIGR00580">
    <property type="entry name" value="mfd"/>
    <property type="match status" value="1"/>
</dbReference>
<evidence type="ECO:0000256" key="7">
    <source>
        <dbReference type="ARBA" id="ARBA00022840"/>
    </source>
</evidence>
<dbReference type="OrthoDB" id="9804325at2"/>
<evidence type="ECO:0000256" key="6">
    <source>
        <dbReference type="ARBA" id="ARBA00022806"/>
    </source>
</evidence>
<reference evidence="16" key="1">
    <citation type="journal article" date="2015" name="Genome Announc.">
        <title>Draft Genome Sequence of Anaerolineae Strain TC1, a Novel Isolate from a Methanogenic Wastewater Treatment System.</title>
        <authorList>
            <person name="Matsuura N."/>
            <person name="Tourlousse D.M."/>
            <person name="Sun L."/>
            <person name="Toyonaga M."/>
            <person name="Kuroda K."/>
            <person name="Ohashi A."/>
            <person name="Cruz R."/>
            <person name="Yamaguchi T."/>
            <person name="Sekiguchi Y."/>
        </authorList>
    </citation>
    <scope>NUCLEOTIDE SEQUENCE [LARGE SCALE GENOMIC DNA]</scope>
    <source>
        <strain evidence="16">TC1</strain>
    </source>
</reference>
<dbReference type="RefSeq" id="WP_062277867.1">
    <property type="nucleotide sequence ID" value="NZ_DF968179.1"/>
</dbReference>
<dbReference type="Proteomes" id="UP000053370">
    <property type="component" value="Unassembled WGS sequence"/>
</dbReference>
<dbReference type="SMART" id="SM00487">
    <property type="entry name" value="DEXDc"/>
    <property type="match status" value="1"/>
</dbReference>
<evidence type="ECO:0000256" key="11">
    <source>
        <dbReference type="ARBA" id="ARBA00061399"/>
    </source>
</evidence>
<evidence type="ECO:0000259" key="14">
    <source>
        <dbReference type="PROSITE" id="PS51192"/>
    </source>
</evidence>
<dbReference type="Pfam" id="PF03461">
    <property type="entry name" value="TRCF"/>
    <property type="match status" value="1"/>
</dbReference>
<dbReference type="Pfam" id="PF00271">
    <property type="entry name" value="Helicase_C"/>
    <property type="match status" value="1"/>
</dbReference>
<dbReference type="HAMAP" id="MF_00969">
    <property type="entry name" value="TRCF"/>
    <property type="match status" value="1"/>
</dbReference>
<evidence type="ECO:0000256" key="3">
    <source>
        <dbReference type="ARBA" id="ARBA00022741"/>
    </source>
</evidence>
<evidence type="ECO:0000256" key="13">
    <source>
        <dbReference type="HAMAP-Rule" id="MF_00969"/>
    </source>
</evidence>
<feature type="domain" description="Helicase C-terminal" evidence="15">
    <location>
        <begin position="778"/>
        <end position="932"/>
    </location>
</feature>
<dbReference type="InterPro" id="IPR041471">
    <property type="entry name" value="UvrB_inter"/>
</dbReference>
<dbReference type="InterPro" id="IPR001650">
    <property type="entry name" value="Helicase_C-like"/>
</dbReference>
<dbReference type="GO" id="GO:0003678">
    <property type="term" value="F:DNA helicase activity"/>
    <property type="evidence" value="ECO:0007669"/>
    <property type="project" value="TreeGrafter"/>
</dbReference>
<dbReference type="InterPro" id="IPR037235">
    <property type="entry name" value="TRCF-like_C_D7"/>
</dbReference>
<gene>
    <name evidence="13" type="primary">mfd</name>
    <name evidence="16" type="ORF">ATC1_11405</name>
</gene>
<keyword evidence="3 13" id="KW-0547">Nucleotide-binding</keyword>
<evidence type="ECO:0000256" key="12">
    <source>
        <dbReference type="ARBA" id="ARBA00070128"/>
    </source>
</evidence>
<dbReference type="STRING" id="1678840.ATC1_11405"/>
<evidence type="ECO:0000256" key="9">
    <source>
        <dbReference type="ARBA" id="ARBA00023204"/>
    </source>
</evidence>
<evidence type="ECO:0000256" key="10">
    <source>
        <dbReference type="ARBA" id="ARBA00061104"/>
    </source>
</evidence>
<comment type="subcellular location">
    <subcellularLocation>
        <location evidence="1 13">Cytoplasm</location>
    </subcellularLocation>
</comment>
<protein>
    <recommendedName>
        <fullName evidence="12 13">Transcription-repair-coupling factor</fullName>
        <shortName evidence="13">TRCF</shortName>
        <ecNumber evidence="13">3.6.4.-</ecNumber>
    </recommendedName>
</protein>